<evidence type="ECO:0000313" key="1">
    <source>
        <dbReference type="EMBL" id="MED6236819.1"/>
    </source>
</evidence>
<dbReference type="Gene3D" id="1.10.418.10">
    <property type="entry name" value="Calponin-like domain"/>
    <property type="match status" value="1"/>
</dbReference>
<name>A0ABU7AGD3_9TELE</name>
<dbReference type="Proteomes" id="UP001345963">
    <property type="component" value="Unassembled WGS sequence"/>
</dbReference>
<gene>
    <name evidence="1" type="primary">CCDC88C_1</name>
    <name evidence="1" type="ORF">ATANTOWER_014726</name>
</gene>
<dbReference type="EMBL" id="JAHUTI010012895">
    <property type="protein sequence ID" value="MED6236819.1"/>
    <property type="molecule type" value="Genomic_DNA"/>
</dbReference>
<accession>A0ABU7AGD3</accession>
<organism evidence="1 2">
    <name type="scientific">Ataeniobius toweri</name>
    <dbReference type="NCBI Taxonomy" id="208326"/>
    <lineage>
        <taxon>Eukaryota</taxon>
        <taxon>Metazoa</taxon>
        <taxon>Chordata</taxon>
        <taxon>Craniata</taxon>
        <taxon>Vertebrata</taxon>
        <taxon>Euteleostomi</taxon>
        <taxon>Actinopterygii</taxon>
        <taxon>Neopterygii</taxon>
        <taxon>Teleostei</taxon>
        <taxon>Neoteleostei</taxon>
        <taxon>Acanthomorphata</taxon>
        <taxon>Ovalentaria</taxon>
        <taxon>Atherinomorphae</taxon>
        <taxon>Cyprinodontiformes</taxon>
        <taxon>Goodeidae</taxon>
        <taxon>Ataeniobius</taxon>
    </lineage>
</organism>
<dbReference type="PANTHER" id="PTHR18947">
    <property type="entry name" value="HOOK PROTEINS"/>
    <property type="match status" value="1"/>
</dbReference>
<dbReference type="SUPFAM" id="SSF116907">
    <property type="entry name" value="Hook domain"/>
    <property type="match status" value="1"/>
</dbReference>
<sequence>MDVTLSELLASFMESPLVLWVRTLGPLGSGDDVDSEERVSMYMELVDGVFLHKIMTHIDPSPTNQRLNKNVNNDVALRLYNLTVLTRHIKAYYQTADCWLWKVCRRTSRTPLPLGRSDRNSCLVLTFDGP</sequence>
<reference evidence="1 2" key="1">
    <citation type="submission" date="2021-07" db="EMBL/GenBank/DDBJ databases">
        <authorList>
            <person name="Palmer J.M."/>
        </authorList>
    </citation>
    <scope>NUCLEOTIDE SEQUENCE [LARGE SCALE GENOMIC DNA]</scope>
    <source>
        <strain evidence="1 2">AT_MEX2019</strain>
        <tissue evidence="1">Muscle</tissue>
    </source>
</reference>
<keyword evidence="2" id="KW-1185">Reference proteome</keyword>
<comment type="caution">
    <text evidence="1">The sequence shown here is derived from an EMBL/GenBank/DDBJ whole genome shotgun (WGS) entry which is preliminary data.</text>
</comment>
<evidence type="ECO:0000313" key="2">
    <source>
        <dbReference type="Proteomes" id="UP001345963"/>
    </source>
</evidence>
<proteinExistence type="predicted"/>
<dbReference type="PANTHER" id="PTHR18947:SF31">
    <property type="entry name" value="PROTEIN DAPLE"/>
    <property type="match status" value="1"/>
</dbReference>
<protein>
    <submittedName>
        <fullName evidence="1">Protein Daple</fullName>
    </submittedName>
</protein>
<dbReference type="InterPro" id="IPR036872">
    <property type="entry name" value="CH_dom_sf"/>
</dbReference>